<protein>
    <recommendedName>
        <fullName evidence="1">COMM domain-containing protein</fullName>
    </recommendedName>
</protein>
<dbReference type="PROSITE" id="PS51269">
    <property type="entry name" value="COMM"/>
    <property type="match status" value="1"/>
</dbReference>
<dbReference type="Pfam" id="PF22838">
    <property type="entry name" value="COMMD8_HN"/>
    <property type="match status" value="1"/>
</dbReference>
<dbReference type="InterPro" id="IPR017920">
    <property type="entry name" value="COMM"/>
</dbReference>
<dbReference type="Proteomes" id="UP001627154">
    <property type="component" value="Unassembled WGS sequence"/>
</dbReference>
<evidence type="ECO:0000313" key="3">
    <source>
        <dbReference type="Proteomes" id="UP001627154"/>
    </source>
</evidence>
<organism evidence="2 3">
    <name type="scientific">Trichogramma kaykai</name>
    <dbReference type="NCBI Taxonomy" id="54128"/>
    <lineage>
        <taxon>Eukaryota</taxon>
        <taxon>Metazoa</taxon>
        <taxon>Ecdysozoa</taxon>
        <taxon>Arthropoda</taxon>
        <taxon>Hexapoda</taxon>
        <taxon>Insecta</taxon>
        <taxon>Pterygota</taxon>
        <taxon>Neoptera</taxon>
        <taxon>Endopterygota</taxon>
        <taxon>Hymenoptera</taxon>
        <taxon>Apocrita</taxon>
        <taxon>Proctotrupomorpha</taxon>
        <taxon>Chalcidoidea</taxon>
        <taxon>Trichogrammatidae</taxon>
        <taxon>Trichogramma</taxon>
    </lineage>
</organism>
<dbReference type="AlphaFoldDB" id="A0ABD2WY68"/>
<dbReference type="Pfam" id="PF07258">
    <property type="entry name" value="COMM_domain"/>
    <property type="match status" value="1"/>
</dbReference>
<proteinExistence type="predicted"/>
<feature type="domain" description="COMM" evidence="1">
    <location>
        <begin position="118"/>
        <end position="179"/>
    </location>
</feature>
<name>A0ABD2WY68_9HYME</name>
<dbReference type="EMBL" id="JBJJXI010000060">
    <property type="protein sequence ID" value="KAL3398079.1"/>
    <property type="molecule type" value="Genomic_DNA"/>
</dbReference>
<evidence type="ECO:0000259" key="1">
    <source>
        <dbReference type="PROSITE" id="PS51269"/>
    </source>
</evidence>
<sequence>MEFKEIENCILFAENNQVELLKFVHSCMDEVCNLAGPTYKQFKQIGWSKEEFKKVHTFFITLFYNPACLFIDDEKKMPFQYQLISKHVKVVLLKSLRLHRNQITDSLLQKYSSKHFSTLDNYDWRLKYIMGSSKMISVKEPLLQLDLSFHENRNHKVLELELNKTELNLLINTIETAVS</sequence>
<gene>
    <name evidence="2" type="ORF">TKK_008294</name>
</gene>
<evidence type="ECO:0000313" key="2">
    <source>
        <dbReference type="EMBL" id="KAL3398079.1"/>
    </source>
</evidence>
<keyword evidence="3" id="KW-1185">Reference proteome</keyword>
<comment type="caution">
    <text evidence="2">The sequence shown here is derived from an EMBL/GenBank/DDBJ whole genome shotgun (WGS) entry which is preliminary data.</text>
</comment>
<dbReference type="InterPro" id="IPR055184">
    <property type="entry name" value="COMMD8_HN"/>
</dbReference>
<accession>A0ABD2WY68</accession>
<reference evidence="2 3" key="1">
    <citation type="journal article" date="2024" name="bioRxiv">
        <title>A reference genome for Trichogramma kaykai: A tiny desert-dwelling parasitoid wasp with competing sex-ratio distorters.</title>
        <authorList>
            <person name="Culotta J."/>
            <person name="Lindsey A.R."/>
        </authorList>
    </citation>
    <scope>NUCLEOTIDE SEQUENCE [LARGE SCALE GENOMIC DNA]</scope>
    <source>
        <strain evidence="2 3">KSX58</strain>
    </source>
</reference>